<evidence type="ECO:0000313" key="1">
    <source>
        <dbReference type="EMBL" id="KAJ9109100.1"/>
    </source>
</evidence>
<protein>
    <submittedName>
        <fullName evidence="1">Uncharacterized protein</fullName>
    </submittedName>
</protein>
<keyword evidence="2" id="KW-1185">Reference proteome</keyword>
<evidence type="ECO:0000313" key="2">
    <source>
        <dbReference type="Proteomes" id="UP001227268"/>
    </source>
</evidence>
<gene>
    <name evidence="1" type="ORF">QFC21_000428</name>
</gene>
<name>A0ACC2WCM7_9TREE</name>
<accession>A0ACC2WCM7</accession>
<dbReference type="EMBL" id="JASBWT010000001">
    <property type="protein sequence ID" value="KAJ9109100.1"/>
    <property type="molecule type" value="Genomic_DNA"/>
</dbReference>
<proteinExistence type="predicted"/>
<comment type="caution">
    <text evidence="1">The sequence shown here is derived from an EMBL/GenBank/DDBJ whole genome shotgun (WGS) entry which is preliminary data.</text>
</comment>
<reference evidence="1" key="1">
    <citation type="submission" date="2023-04" db="EMBL/GenBank/DDBJ databases">
        <title>Draft Genome sequencing of Naganishia species isolated from polar environments using Oxford Nanopore Technology.</title>
        <authorList>
            <person name="Leo P."/>
            <person name="Venkateswaran K."/>
        </authorList>
    </citation>
    <scope>NUCLEOTIDE SEQUENCE</scope>
    <source>
        <strain evidence="1">MNA-CCFEE 5423</strain>
    </source>
</reference>
<sequence length="213" mass="23194">MSIFASSSRCLIRTIASSGPSTTTTTTTITARRHVSSSACIYNKISRPSGSAPAPYTPQDNQGILAMNEILRKSVLERSTSARDGGSAHQGASSTPSTPIQTFSPNQLYDPIDLHKSKLFPTARRGAKPRLLGPPAPLAKRSDPFYILDVNPLGEATNHRLVSAYITQMGKIKTRAETGLTWKNQRRVGKMVRRARAMGLISRWDNQLARSSS</sequence>
<organism evidence="1 2">
    <name type="scientific">Naganishia friedmannii</name>
    <dbReference type="NCBI Taxonomy" id="89922"/>
    <lineage>
        <taxon>Eukaryota</taxon>
        <taxon>Fungi</taxon>
        <taxon>Dikarya</taxon>
        <taxon>Basidiomycota</taxon>
        <taxon>Agaricomycotina</taxon>
        <taxon>Tremellomycetes</taxon>
        <taxon>Filobasidiales</taxon>
        <taxon>Filobasidiaceae</taxon>
        <taxon>Naganishia</taxon>
    </lineage>
</organism>
<dbReference type="Proteomes" id="UP001227268">
    <property type="component" value="Unassembled WGS sequence"/>
</dbReference>